<dbReference type="InterPro" id="IPR021109">
    <property type="entry name" value="Peptidase_aspartic_dom_sf"/>
</dbReference>
<organism evidence="1 2">
    <name type="scientific">Scleroderma citrinum Foug A</name>
    <dbReference type="NCBI Taxonomy" id="1036808"/>
    <lineage>
        <taxon>Eukaryota</taxon>
        <taxon>Fungi</taxon>
        <taxon>Dikarya</taxon>
        <taxon>Basidiomycota</taxon>
        <taxon>Agaricomycotina</taxon>
        <taxon>Agaricomycetes</taxon>
        <taxon>Agaricomycetidae</taxon>
        <taxon>Boletales</taxon>
        <taxon>Sclerodermatineae</taxon>
        <taxon>Sclerodermataceae</taxon>
        <taxon>Scleroderma</taxon>
    </lineage>
</organism>
<dbReference type="Proteomes" id="UP000053989">
    <property type="component" value="Unassembled WGS sequence"/>
</dbReference>
<dbReference type="AlphaFoldDB" id="A0A0C2Z5C0"/>
<sequence length="111" mass="12500">RVRFLATVDNGAMINTVNTDMYNRVARRLTVLQPSHRTLRMADGSLVPSSGIWKGVFKWGPAQVETTFEVFPSRASWQMLIGKPLLEQVRAVQDYSTDTIQLPSHSGFVHI</sequence>
<feature type="non-terminal residue" evidence="1">
    <location>
        <position position="1"/>
    </location>
</feature>
<dbReference type="InParanoid" id="A0A0C2Z5C0"/>
<evidence type="ECO:0000313" key="2">
    <source>
        <dbReference type="Proteomes" id="UP000053989"/>
    </source>
</evidence>
<name>A0A0C2Z5C0_9AGAM</name>
<proteinExistence type="predicted"/>
<dbReference type="HOGENOM" id="CLU_097628_1_1_1"/>
<reference evidence="1 2" key="1">
    <citation type="submission" date="2014-04" db="EMBL/GenBank/DDBJ databases">
        <authorList>
            <consortium name="DOE Joint Genome Institute"/>
            <person name="Kuo A."/>
            <person name="Kohler A."/>
            <person name="Nagy L.G."/>
            <person name="Floudas D."/>
            <person name="Copeland A."/>
            <person name="Barry K.W."/>
            <person name="Cichocki N."/>
            <person name="Veneault-Fourrey C."/>
            <person name="LaButti K."/>
            <person name="Lindquist E.A."/>
            <person name="Lipzen A."/>
            <person name="Lundell T."/>
            <person name="Morin E."/>
            <person name="Murat C."/>
            <person name="Sun H."/>
            <person name="Tunlid A."/>
            <person name="Henrissat B."/>
            <person name="Grigoriev I.V."/>
            <person name="Hibbett D.S."/>
            <person name="Martin F."/>
            <person name="Nordberg H.P."/>
            <person name="Cantor M.N."/>
            <person name="Hua S.X."/>
        </authorList>
    </citation>
    <scope>NUCLEOTIDE SEQUENCE [LARGE SCALE GENOMIC DNA]</scope>
    <source>
        <strain evidence="1 2">Foug A</strain>
    </source>
</reference>
<reference evidence="2" key="2">
    <citation type="submission" date="2015-01" db="EMBL/GenBank/DDBJ databases">
        <title>Evolutionary Origins and Diversification of the Mycorrhizal Mutualists.</title>
        <authorList>
            <consortium name="DOE Joint Genome Institute"/>
            <consortium name="Mycorrhizal Genomics Consortium"/>
            <person name="Kohler A."/>
            <person name="Kuo A."/>
            <person name="Nagy L.G."/>
            <person name="Floudas D."/>
            <person name="Copeland A."/>
            <person name="Barry K.W."/>
            <person name="Cichocki N."/>
            <person name="Veneault-Fourrey C."/>
            <person name="LaButti K."/>
            <person name="Lindquist E.A."/>
            <person name="Lipzen A."/>
            <person name="Lundell T."/>
            <person name="Morin E."/>
            <person name="Murat C."/>
            <person name="Riley R."/>
            <person name="Ohm R."/>
            <person name="Sun H."/>
            <person name="Tunlid A."/>
            <person name="Henrissat B."/>
            <person name="Grigoriev I.V."/>
            <person name="Hibbett D.S."/>
            <person name="Martin F."/>
        </authorList>
    </citation>
    <scope>NUCLEOTIDE SEQUENCE [LARGE SCALE GENOMIC DNA]</scope>
    <source>
        <strain evidence="2">Foug A</strain>
    </source>
</reference>
<dbReference type="OrthoDB" id="2919534at2759"/>
<keyword evidence="2" id="KW-1185">Reference proteome</keyword>
<feature type="non-terminal residue" evidence="1">
    <location>
        <position position="111"/>
    </location>
</feature>
<dbReference type="Gene3D" id="2.40.70.10">
    <property type="entry name" value="Acid Proteases"/>
    <property type="match status" value="1"/>
</dbReference>
<protein>
    <submittedName>
        <fullName evidence="1">Uncharacterized protein</fullName>
    </submittedName>
</protein>
<evidence type="ECO:0000313" key="1">
    <source>
        <dbReference type="EMBL" id="KIM57133.1"/>
    </source>
</evidence>
<gene>
    <name evidence="1" type="ORF">SCLCIDRAFT_51507</name>
</gene>
<accession>A0A0C2Z5C0</accession>
<dbReference type="EMBL" id="KN822105">
    <property type="protein sequence ID" value="KIM57133.1"/>
    <property type="molecule type" value="Genomic_DNA"/>
</dbReference>